<keyword evidence="1" id="KW-1005">Bacterial flagellum biogenesis</keyword>
<organism evidence="3 4">
    <name type="scientific">Obesumbacterium proteus ATCC 12841</name>
    <dbReference type="NCBI Taxonomy" id="1354268"/>
    <lineage>
        <taxon>Bacteria</taxon>
        <taxon>Pseudomonadati</taxon>
        <taxon>Pseudomonadota</taxon>
        <taxon>Gammaproteobacteria</taxon>
        <taxon>Enterobacterales</taxon>
        <taxon>Hafniaceae</taxon>
        <taxon>Obesumbacterium</taxon>
    </lineage>
</organism>
<accession>A0AA91IQE3</accession>
<dbReference type="Proteomes" id="UP000078431">
    <property type="component" value="Unassembled WGS sequence"/>
</dbReference>
<evidence type="ECO:0000259" key="2">
    <source>
        <dbReference type="Pfam" id="PF10135"/>
    </source>
</evidence>
<reference evidence="3 4" key="1">
    <citation type="submission" date="2016-04" db="EMBL/GenBank/DDBJ databases">
        <title>ATOL: Assembling a taxonomically balanced genome-scale reconstruction of the evolutionary history of the Enterobacteriaceae.</title>
        <authorList>
            <person name="Plunkett G.III."/>
            <person name="Neeno-Eckwall E.C."/>
            <person name="Glasner J.D."/>
            <person name="Perna N.T."/>
        </authorList>
    </citation>
    <scope>NUCLEOTIDE SEQUENCE [LARGE SCALE GENOMIC DNA]</scope>
    <source>
        <strain evidence="3 4">ATCC 12841</strain>
    </source>
</reference>
<dbReference type="GO" id="GO:0016798">
    <property type="term" value="F:hydrolase activity, acting on glycosyl bonds"/>
    <property type="evidence" value="ECO:0007669"/>
    <property type="project" value="UniProtKB-KW"/>
</dbReference>
<keyword evidence="3" id="KW-0326">Glycosidase</keyword>
<evidence type="ECO:0000313" key="3">
    <source>
        <dbReference type="EMBL" id="OAT59784.1"/>
    </source>
</evidence>
<dbReference type="PRINTS" id="PR01002">
    <property type="entry name" value="FLGFLGJ"/>
</dbReference>
<feature type="domain" description="Flagellar protein FlgJ N-terminal" evidence="2">
    <location>
        <begin position="42"/>
        <end position="88"/>
    </location>
</feature>
<dbReference type="GO" id="GO:0044781">
    <property type="term" value="P:bacterial-type flagellum organization"/>
    <property type="evidence" value="ECO:0007669"/>
    <property type="project" value="UniProtKB-KW"/>
</dbReference>
<comment type="caution">
    <text evidence="3">The sequence shown here is derived from an EMBL/GenBank/DDBJ whole genome shotgun (WGS) entry which is preliminary data.</text>
</comment>
<sequence length="135" mass="15081">MIDAINRQSTVLPGDFTGTLKAQNLDQAAEQFEAMFLRSMMQQMRKAADDDPFNSKQQRMMRDFYDDKLASQLASQRSSGIATMLINQLDPQVKGMERALKIEGENVASDSVEAQEPVELETPVIPVLSRGQESL</sequence>
<keyword evidence="3" id="KW-0378">Hydrolase</keyword>
<dbReference type="InterPro" id="IPR019301">
    <property type="entry name" value="Flagellar_prot_FlgJ_N"/>
</dbReference>
<dbReference type="Pfam" id="PF10135">
    <property type="entry name" value="Rod-binding"/>
    <property type="match status" value="1"/>
</dbReference>
<evidence type="ECO:0000256" key="1">
    <source>
        <dbReference type="ARBA" id="ARBA00022795"/>
    </source>
</evidence>
<gene>
    <name evidence="3" type="ORF">M993_01403</name>
</gene>
<dbReference type="EMBL" id="LXEX01000023">
    <property type="protein sequence ID" value="OAT59784.1"/>
    <property type="molecule type" value="Genomic_DNA"/>
</dbReference>
<dbReference type="EC" id="3.2.1.-" evidence="3"/>
<protein>
    <submittedName>
        <fullName evidence="3">FlgJ family peptidoglycan hydrolase</fullName>
        <ecNumber evidence="3">3.2.1.-</ecNumber>
    </submittedName>
</protein>
<dbReference type="AlphaFoldDB" id="A0AA91IQE3"/>
<name>A0AA91IQE3_9GAMM</name>
<keyword evidence="4" id="KW-1185">Reference proteome</keyword>
<proteinExistence type="predicted"/>
<evidence type="ECO:0000313" key="4">
    <source>
        <dbReference type="Proteomes" id="UP000078431"/>
    </source>
</evidence>